<organism evidence="4 5">
    <name type="scientific">Ignelater luminosus</name>
    <name type="common">Cucubano</name>
    <name type="synonym">Pyrophorus luminosus</name>
    <dbReference type="NCBI Taxonomy" id="2038154"/>
    <lineage>
        <taxon>Eukaryota</taxon>
        <taxon>Metazoa</taxon>
        <taxon>Ecdysozoa</taxon>
        <taxon>Arthropoda</taxon>
        <taxon>Hexapoda</taxon>
        <taxon>Insecta</taxon>
        <taxon>Pterygota</taxon>
        <taxon>Neoptera</taxon>
        <taxon>Endopterygota</taxon>
        <taxon>Coleoptera</taxon>
        <taxon>Polyphaga</taxon>
        <taxon>Elateriformia</taxon>
        <taxon>Elateroidea</taxon>
        <taxon>Elateridae</taxon>
        <taxon>Agrypninae</taxon>
        <taxon>Pyrophorini</taxon>
        <taxon>Ignelater</taxon>
    </lineage>
</organism>
<protein>
    <recommendedName>
        <fullName evidence="6">Calcineurin-binding protein cabin-1</fullName>
    </recommendedName>
</protein>
<dbReference type="InterPro" id="IPR011990">
    <property type="entry name" value="TPR-like_helical_dom_sf"/>
</dbReference>
<comment type="caution">
    <text evidence="4">The sequence shown here is derived from an EMBL/GenBank/DDBJ whole genome shotgun (WGS) entry which is preliminary data.</text>
</comment>
<feature type="region of interest" description="Disordered" evidence="3">
    <location>
        <begin position="1553"/>
        <end position="1588"/>
    </location>
</feature>
<feature type="region of interest" description="Disordered" evidence="3">
    <location>
        <begin position="1395"/>
        <end position="1439"/>
    </location>
</feature>
<dbReference type="Proteomes" id="UP000801492">
    <property type="component" value="Unassembled WGS sequence"/>
</dbReference>
<accession>A0A8K0D3Q6</accession>
<evidence type="ECO:0000256" key="2">
    <source>
        <dbReference type="ARBA" id="ARBA00023242"/>
    </source>
</evidence>
<gene>
    <name evidence="4" type="ORF">ILUMI_07294</name>
</gene>
<feature type="compositionally biased region" description="Basic and acidic residues" evidence="3">
    <location>
        <begin position="865"/>
        <end position="888"/>
    </location>
</feature>
<dbReference type="InterPro" id="IPR033053">
    <property type="entry name" value="Hir3/CABIN1"/>
</dbReference>
<evidence type="ECO:0000256" key="3">
    <source>
        <dbReference type="SAM" id="MobiDB-lite"/>
    </source>
</evidence>
<dbReference type="GO" id="GO:0005634">
    <property type="term" value="C:nucleus"/>
    <property type="evidence" value="ECO:0007669"/>
    <property type="project" value="UniProtKB-SubCell"/>
</dbReference>
<name>A0A8K0D3Q6_IGNLU</name>
<sequence length="1621" mass="184143">MYREHFEHPPLWGTSATFNEKRNDALATLLYGELFLYQVNPKEVKFDDVVHPTSLTYLQLISTWEEEWKDDHMLFLIRVHWLRAHIYRKSSENALAIRSLQLVHQVITEEEEKTGTKFKLSFRNCGKYAFVTLEITSKVLKHLEMIDSLSHLEQLYERHCYAEVAEILQTTFLCIGNPPTYGKMGRPAQLGMLMDSLWQVNKTECFIWTEKCLCEAIGHFIRPLKDQDKWEMVLNNCLTILHEIIKEETVIIMDALPEEQRYRLIESLCRIACHQLNNESTHGLQLGSVTPWIVMHYVLLREEHREQAKRVVSHVRKKRSSSNFSENGIINANRNTEVPPSIAVLFSAHEFLGRKGWCLTSQGELLHFIIDKILDRLDTPIFEHLREKLDIHLEQAFFCLYQHPSKKNKVSRHLADHNVNPLPLMWERAQQLYEFFCPDRLPEFDSYKSISISSDLEQLLQRIIALVPSECNPQPLTSKVLDFVSGNVQELPRPIDFPNKIRAAYYLLGDYYFKQNEIGRSVKYFLLDICINPLRLDTWADLALGYASQLESKLNHCERFKSESEFLDKAKSARVCFQQTFIIAPDHVTLWIEFGAFEYMVHSFCSRLLKYESDTFSMEKFEVLENQKESYLDSSGISFTKALDLHQPEQTEADERWLHHYMLGKVAEKRRKEPVEYLQHYLTAAALLNENSAQYPEKINYHNPQHLSVEALEIHYRIHASILKYLELHEGKTILSSVGKMFKKCLDTSKLYETTKFVEPTVSKTEKANTTQETEDKDDFQEIVKCVEDLITQVELNEQNEAGMNNQKDVIMLSDTDDEKGSTKNDDPPKIKVRNVQEIMDALMLQTMSRKEPMDTDSDGTNADAEGKSEQDVKNLIESETINDKDNKPSPAESTEKVALSKIEEDNNKSVDETSTASSSSSDSSSSDSDSDDSSSSSTSTSSDVSTTNLPDSEVLILVDRCIVGLEQCVIRFPQNYKALYRLVHLYFNYKVRKDVSKCKQLLLSEYKCKNSAIINGLFADHKANNFFNGVWRIPSSEIDRPGSLAAHMNRCVAILLQVLRHDNDHKMLLDVCLQLKRTPDADKIYIKHSDREQLSEQALSLCIQSLKAQIKNLNSTSALQKLVLDLFRSYQRIQKYIPQKESIFSGMLGDAYRKFMKEKLPENVNVLDLAIKFCQQHKAAEKLKQQQQKQNVTPPAAQIISGTPLVLPTPANVSPVVPNQPLKRPTIGRPRGRPPGPKQPGASRSPRGRSPIHSSGSLPWQNMMYDQNAMNYMLKYQEELLRQYNALSQMNAMNLGQFTRPTTSSSAGSLLNPSQLVQMFTQIMGSGMNPLGMSQMSQSLSHLNPSLLKKLVEQCSTGGQSMTASNWNFDDIIKQTTVAKSVISKPVTKPPKATYTTAGFSKNLPSTSSFKPKLPEPTKVNPEEKKIPPKMTPPPSSQDDYIKAASMLNDRPSITITPVVTQTMPPTTSLSSPLIATTGKTLQEKLADKQKQHSINKMSFDGKSNDSNKQGKSQQQLTSTFSSQPSSISHVVNLPSFPLDSGISISQLPPVKISQSSEQQRDLAFGSQKSAAIKKKPSSEINTNFSLPPNMPLSVSVIKKTQDELAEKKESSDDDVIIIE</sequence>
<evidence type="ECO:0000256" key="1">
    <source>
        <dbReference type="ARBA" id="ARBA00004123"/>
    </source>
</evidence>
<comment type="subcellular location">
    <subcellularLocation>
        <location evidence="1">Nucleus</location>
    </subcellularLocation>
</comment>
<dbReference type="PANTHER" id="PTHR15502:SF7">
    <property type="entry name" value="CALCINEURIN-BINDING PROTEIN CABIN-1"/>
    <property type="match status" value="1"/>
</dbReference>
<feature type="compositionally biased region" description="Low complexity" evidence="3">
    <location>
        <begin position="914"/>
        <end position="948"/>
    </location>
</feature>
<feature type="compositionally biased region" description="Low complexity" evidence="3">
    <location>
        <begin position="1514"/>
        <end position="1527"/>
    </location>
</feature>
<feature type="region of interest" description="Disordered" evidence="3">
    <location>
        <begin position="1211"/>
        <end position="1261"/>
    </location>
</feature>
<evidence type="ECO:0000313" key="5">
    <source>
        <dbReference type="Proteomes" id="UP000801492"/>
    </source>
</evidence>
<reference evidence="4" key="1">
    <citation type="submission" date="2019-08" db="EMBL/GenBank/DDBJ databases">
        <title>The genome of the North American firefly Photinus pyralis.</title>
        <authorList>
            <consortium name="Photinus pyralis genome working group"/>
            <person name="Fallon T.R."/>
            <person name="Sander Lower S.E."/>
            <person name="Weng J.-K."/>
        </authorList>
    </citation>
    <scope>NUCLEOTIDE SEQUENCE</scope>
    <source>
        <strain evidence="4">TRF0915ILg1</strain>
        <tissue evidence="4">Whole body</tissue>
    </source>
</reference>
<feature type="region of interest" description="Disordered" evidence="3">
    <location>
        <begin position="1485"/>
        <end position="1527"/>
    </location>
</feature>
<keyword evidence="2" id="KW-0539">Nucleus</keyword>
<dbReference type="Gene3D" id="1.25.40.10">
    <property type="entry name" value="Tetratricopeptide repeat domain"/>
    <property type="match status" value="1"/>
</dbReference>
<dbReference type="OrthoDB" id="77564at2759"/>
<dbReference type="EMBL" id="VTPC01003214">
    <property type="protein sequence ID" value="KAF2898880.1"/>
    <property type="molecule type" value="Genomic_DNA"/>
</dbReference>
<feature type="compositionally biased region" description="Basic and acidic residues" evidence="3">
    <location>
        <begin position="902"/>
        <end position="912"/>
    </location>
</feature>
<evidence type="ECO:0000313" key="4">
    <source>
        <dbReference type="EMBL" id="KAF2898880.1"/>
    </source>
</evidence>
<dbReference type="PANTHER" id="PTHR15502">
    <property type="entry name" value="CALCINEURIN-BINDING PROTEIN CABIN 1-RELATED"/>
    <property type="match status" value="1"/>
</dbReference>
<feature type="region of interest" description="Disordered" evidence="3">
    <location>
        <begin position="850"/>
        <end position="948"/>
    </location>
</feature>
<dbReference type="GO" id="GO:0006325">
    <property type="term" value="P:chromatin organization"/>
    <property type="evidence" value="ECO:0007669"/>
    <property type="project" value="InterPro"/>
</dbReference>
<feature type="compositionally biased region" description="Polar residues" evidence="3">
    <location>
        <begin position="1395"/>
        <end position="1411"/>
    </location>
</feature>
<proteinExistence type="predicted"/>
<evidence type="ECO:0008006" key="6">
    <source>
        <dbReference type="Google" id="ProtNLM"/>
    </source>
</evidence>
<dbReference type="GO" id="GO:0031491">
    <property type="term" value="F:nucleosome binding"/>
    <property type="evidence" value="ECO:0007669"/>
    <property type="project" value="TreeGrafter"/>
</dbReference>
<feature type="compositionally biased region" description="Basic and acidic residues" evidence="3">
    <location>
        <begin position="1414"/>
        <end position="1428"/>
    </location>
</feature>
<keyword evidence="5" id="KW-1185">Reference proteome</keyword>